<dbReference type="AlphaFoldDB" id="A0A2W1LSN0"/>
<evidence type="ECO:0000313" key="2">
    <source>
        <dbReference type="EMBL" id="PZD94851.1"/>
    </source>
</evidence>
<evidence type="ECO:0000313" key="3">
    <source>
        <dbReference type="Proteomes" id="UP000249522"/>
    </source>
</evidence>
<name>A0A2W1LSN0_9BACL</name>
<dbReference type="InterPro" id="IPR002035">
    <property type="entry name" value="VWF_A"/>
</dbReference>
<dbReference type="RefSeq" id="WP_111147660.1">
    <property type="nucleotide sequence ID" value="NZ_QKRB01000048.1"/>
</dbReference>
<evidence type="ECO:0000259" key="1">
    <source>
        <dbReference type="PROSITE" id="PS50234"/>
    </source>
</evidence>
<dbReference type="InterPro" id="IPR036465">
    <property type="entry name" value="vWFA_dom_sf"/>
</dbReference>
<keyword evidence="3" id="KW-1185">Reference proteome</keyword>
<accession>A0A2W1LSN0</accession>
<gene>
    <name evidence="2" type="ORF">DNH61_15825</name>
</gene>
<dbReference type="PROSITE" id="PS50234">
    <property type="entry name" value="VWFA"/>
    <property type="match status" value="1"/>
</dbReference>
<comment type="caution">
    <text evidence="2">The sequence shown here is derived from an EMBL/GenBank/DDBJ whole genome shotgun (WGS) entry which is preliminary data.</text>
</comment>
<dbReference type="OrthoDB" id="2960279at2"/>
<organism evidence="2 3">
    <name type="scientific">Paenibacillus sambharensis</name>
    <dbReference type="NCBI Taxonomy" id="1803190"/>
    <lineage>
        <taxon>Bacteria</taxon>
        <taxon>Bacillati</taxon>
        <taxon>Bacillota</taxon>
        <taxon>Bacilli</taxon>
        <taxon>Bacillales</taxon>
        <taxon>Paenibacillaceae</taxon>
        <taxon>Paenibacillus</taxon>
    </lineage>
</organism>
<dbReference type="SUPFAM" id="SSF53300">
    <property type="entry name" value="vWA-like"/>
    <property type="match status" value="2"/>
</dbReference>
<feature type="domain" description="VWFA" evidence="1">
    <location>
        <begin position="1"/>
        <end position="87"/>
    </location>
</feature>
<proteinExistence type="predicted"/>
<dbReference type="CDD" id="cd00198">
    <property type="entry name" value="vWFA"/>
    <property type="match status" value="1"/>
</dbReference>
<protein>
    <recommendedName>
        <fullName evidence="1">VWFA domain-containing protein</fullName>
    </recommendedName>
</protein>
<reference evidence="2 3" key="1">
    <citation type="submission" date="2018-06" db="EMBL/GenBank/DDBJ databases">
        <title>Paenibacillus imtechensis sp. nov.</title>
        <authorList>
            <person name="Pinnaka A.K."/>
            <person name="Singh H."/>
            <person name="Kaur M."/>
        </authorList>
    </citation>
    <scope>NUCLEOTIDE SEQUENCE [LARGE SCALE GENOMIC DNA]</scope>
    <source>
        <strain evidence="2 3">SMB1</strain>
    </source>
</reference>
<sequence length="242" mass="26184">MRQILLITDGCSNVGMSPVVAAAHARSEGITVNVVGVLDNNEEASMAGREEIADIARAGGGLSRIVHERQLSQTVQLMTRKTVVTTIQQAVNRELKQVFGTDAIEELPPEKRGQVVRVIDDLGETSDLKVALLIDASASMKPKLAAVEEAIRDLMLSLQARSGRSEIAVFHFPHSSSGDDCMCDLDWTDNLTGMRSIIPKLQMRGTTPTGPALMQVIDFYGKGGYGRTTRRETDGISGDYVV</sequence>
<dbReference type="EMBL" id="QKRB01000048">
    <property type="protein sequence ID" value="PZD94851.1"/>
    <property type="molecule type" value="Genomic_DNA"/>
</dbReference>
<dbReference type="Proteomes" id="UP000249522">
    <property type="component" value="Unassembled WGS sequence"/>
</dbReference>
<dbReference type="Gene3D" id="3.40.50.410">
    <property type="entry name" value="von Willebrand factor, type A domain"/>
    <property type="match status" value="1"/>
</dbReference>